<accession>A0AAQ4DS65</accession>
<keyword evidence="2" id="KW-1185">Reference proteome</keyword>
<reference evidence="1 2" key="1">
    <citation type="journal article" date="2023" name="Arcadia Sci">
        <title>De novo assembly of a long-read Amblyomma americanum tick genome.</title>
        <authorList>
            <person name="Chou S."/>
            <person name="Poskanzer K.E."/>
            <person name="Rollins M."/>
            <person name="Thuy-Boun P.S."/>
        </authorList>
    </citation>
    <scope>NUCLEOTIDE SEQUENCE [LARGE SCALE GENOMIC DNA]</scope>
    <source>
        <strain evidence="1">F_SG_1</strain>
        <tissue evidence="1">Salivary glands</tissue>
    </source>
</reference>
<comment type="caution">
    <text evidence="1">The sequence shown here is derived from an EMBL/GenBank/DDBJ whole genome shotgun (WGS) entry which is preliminary data.</text>
</comment>
<protein>
    <submittedName>
        <fullName evidence="1">Uncharacterized protein</fullName>
    </submittedName>
</protein>
<dbReference type="EMBL" id="JARKHS020027533">
    <property type="protein sequence ID" value="KAK8765305.1"/>
    <property type="molecule type" value="Genomic_DNA"/>
</dbReference>
<evidence type="ECO:0000313" key="2">
    <source>
        <dbReference type="Proteomes" id="UP001321473"/>
    </source>
</evidence>
<name>A0AAQ4DS65_AMBAM</name>
<organism evidence="1 2">
    <name type="scientific">Amblyomma americanum</name>
    <name type="common">Lone star tick</name>
    <dbReference type="NCBI Taxonomy" id="6943"/>
    <lineage>
        <taxon>Eukaryota</taxon>
        <taxon>Metazoa</taxon>
        <taxon>Ecdysozoa</taxon>
        <taxon>Arthropoda</taxon>
        <taxon>Chelicerata</taxon>
        <taxon>Arachnida</taxon>
        <taxon>Acari</taxon>
        <taxon>Parasitiformes</taxon>
        <taxon>Ixodida</taxon>
        <taxon>Ixodoidea</taxon>
        <taxon>Ixodidae</taxon>
        <taxon>Amblyomminae</taxon>
        <taxon>Amblyomma</taxon>
    </lineage>
</organism>
<dbReference type="Proteomes" id="UP001321473">
    <property type="component" value="Unassembled WGS sequence"/>
</dbReference>
<proteinExistence type="predicted"/>
<dbReference type="AlphaFoldDB" id="A0AAQ4DS65"/>
<evidence type="ECO:0000313" key="1">
    <source>
        <dbReference type="EMBL" id="KAK8765305.1"/>
    </source>
</evidence>
<gene>
    <name evidence="1" type="ORF">V5799_032087</name>
</gene>
<sequence length="92" mass="10213">MSNLLSSKWQKKSEVNYGANLIRVPLREPLSLLLVGAHQDAMNALYLLGFVFVIGMMTCEGKQIAGSSVEERSGRCMVDVSGDESFEFLWVL</sequence>